<dbReference type="PANTHER" id="PTHR43384">
    <property type="entry name" value="SEPTUM SITE-DETERMINING PROTEIN MIND HOMOLOG, CHLOROPLASTIC-RELATED"/>
    <property type="match status" value="1"/>
</dbReference>
<dbReference type="Gene3D" id="3.40.50.300">
    <property type="entry name" value="P-loop containing nucleotide triphosphate hydrolases"/>
    <property type="match status" value="1"/>
</dbReference>
<evidence type="ECO:0000256" key="1">
    <source>
        <dbReference type="ARBA" id="ARBA00022741"/>
    </source>
</evidence>
<dbReference type="InterPro" id="IPR033756">
    <property type="entry name" value="YlxH/NBP35"/>
</dbReference>
<dbReference type="AlphaFoldDB" id="A0A0L7AV24"/>
<evidence type="ECO:0000256" key="2">
    <source>
        <dbReference type="ARBA" id="ARBA00022840"/>
    </source>
</evidence>
<reference evidence="3 4" key="1">
    <citation type="journal article" date="2015" name="Int J Genomics">
        <title>Comparative Genomics Revealed Genetic Diversity and Species/Strain-Level Differences in Carbohydrate Metabolism of Three Probiotic Bifidobacterial Species.</title>
        <authorList>
            <person name="Odamaki T."/>
            <person name="Horigome A."/>
            <person name="Sugahara H."/>
            <person name="Hashikura N."/>
            <person name="Minami J."/>
            <person name="Xiao J.Z."/>
            <person name="Abe F."/>
        </authorList>
    </citation>
    <scope>NUCLEOTIDE SEQUENCE [LARGE SCALE GENOMIC DNA]</scope>
    <source>
        <strain evidence="3 4">MCC 1128</strain>
    </source>
</reference>
<dbReference type="Proteomes" id="UP000037193">
    <property type="component" value="Unassembled WGS sequence"/>
</dbReference>
<dbReference type="GO" id="GO:0051782">
    <property type="term" value="P:negative regulation of cell division"/>
    <property type="evidence" value="ECO:0007669"/>
    <property type="project" value="TreeGrafter"/>
</dbReference>
<protein>
    <submittedName>
        <fullName evidence="3">Cobyric acid synthase</fullName>
    </submittedName>
</protein>
<accession>A0A0L7AV24</accession>
<organism evidence="3 4">
    <name type="scientific">Bifidobacterium breve MCC 1128</name>
    <dbReference type="NCBI Taxonomy" id="1365965"/>
    <lineage>
        <taxon>Bacteria</taxon>
        <taxon>Bacillati</taxon>
        <taxon>Actinomycetota</taxon>
        <taxon>Actinomycetes</taxon>
        <taxon>Bifidobacteriales</taxon>
        <taxon>Bifidobacteriaceae</taxon>
        <taxon>Bifidobacterium</taxon>
    </lineage>
</organism>
<dbReference type="PANTHER" id="PTHR43384:SF6">
    <property type="entry name" value="SEPTUM SITE-DETERMINING PROTEIN MIND HOMOLOG, CHLOROPLASTIC"/>
    <property type="match status" value="1"/>
</dbReference>
<dbReference type="Pfam" id="PF10609">
    <property type="entry name" value="ParA"/>
    <property type="match status" value="1"/>
</dbReference>
<evidence type="ECO:0000313" key="4">
    <source>
        <dbReference type="Proteomes" id="UP000037193"/>
    </source>
</evidence>
<name>A0A0L7AV24_BIFBR</name>
<dbReference type="InterPro" id="IPR027417">
    <property type="entry name" value="P-loop_NTPase"/>
</dbReference>
<dbReference type="GO" id="GO:0005829">
    <property type="term" value="C:cytosol"/>
    <property type="evidence" value="ECO:0007669"/>
    <property type="project" value="TreeGrafter"/>
</dbReference>
<sequence>MAAYERKRSNRTPEESFSTNVALHNIVTVTSGHGGVGLSVMASMLALTLTERGQSCVLVDADFVAGCLDLLLGLEREPGLRFSQIDAPLGRIEGAALRHELIDWEGIRVLPCDPWSTRQPEWWEVQAVIRALAETHDIVIVDAGQGGLIETVSDLRHGVQVMAAELSVIGLARAKAHRLRLSAWECGIPHIVGIEPRGTPRGRGSVDVAEAEDYLSAAVVGPIRLTSSLCGDVLEGLGIRSVPKGSRKAIEALADAVERDIRAGARAA</sequence>
<comment type="caution">
    <text evidence="3">The sequence shown here is derived from an EMBL/GenBank/DDBJ whole genome shotgun (WGS) entry which is preliminary data.</text>
</comment>
<dbReference type="EMBL" id="AVQD01000016">
    <property type="protein sequence ID" value="KOA39087.1"/>
    <property type="molecule type" value="Genomic_DNA"/>
</dbReference>
<dbReference type="RefSeq" id="WP_003832452.1">
    <property type="nucleotide sequence ID" value="NZ_AVQD01000016.1"/>
</dbReference>
<proteinExistence type="predicted"/>
<dbReference type="SUPFAM" id="SSF52540">
    <property type="entry name" value="P-loop containing nucleoside triphosphate hydrolases"/>
    <property type="match status" value="1"/>
</dbReference>
<gene>
    <name evidence="3" type="ORF">BBM1128_09550</name>
</gene>
<keyword evidence="2" id="KW-0067">ATP-binding</keyword>
<evidence type="ECO:0000313" key="3">
    <source>
        <dbReference type="EMBL" id="KOA39087.1"/>
    </source>
</evidence>
<dbReference type="PATRIC" id="fig|1365965.3.peg.1921"/>
<dbReference type="InterPro" id="IPR050625">
    <property type="entry name" value="ParA/MinD_ATPase"/>
</dbReference>
<dbReference type="GO" id="GO:0009898">
    <property type="term" value="C:cytoplasmic side of plasma membrane"/>
    <property type="evidence" value="ECO:0007669"/>
    <property type="project" value="TreeGrafter"/>
</dbReference>
<dbReference type="GO" id="GO:0016887">
    <property type="term" value="F:ATP hydrolysis activity"/>
    <property type="evidence" value="ECO:0007669"/>
    <property type="project" value="TreeGrafter"/>
</dbReference>
<keyword evidence="1" id="KW-0547">Nucleotide-binding</keyword>
<dbReference type="GO" id="GO:0005524">
    <property type="term" value="F:ATP binding"/>
    <property type="evidence" value="ECO:0007669"/>
    <property type="project" value="UniProtKB-KW"/>
</dbReference>